<dbReference type="OrthoDB" id="3643499at2759"/>
<feature type="compositionally biased region" description="Polar residues" evidence="1">
    <location>
        <begin position="177"/>
        <end position="188"/>
    </location>
</feature>
<evidence type="ECO:0000256" key="1">
    <source>
        <dbReference type="SAM" id="MobiDB-lite"/>
    </source>
</evidence>
<feature type="compositionally biased region" description="Polar residues" evidence="1">
    <location>
        <begin position="244"/>
        <end position="254"/>
    </location>
</feature>
<evidence type="ECO:0000313" key="2">
    <source>
        <dbReference type="EMBL" id="KAF2860449.1"/>
    </source>
</evidence>
<organism evidence="2 3">
    <name type="scientific">Piedraia hortae CBS 480.64</name>
    <dbReference type="NCBI Taxonomy" id="1314780"/>
    <lineage>
        <taxon>Eukaryota</taxon>
        <taxon>Fungi</taxon>
        <taxon>Dikarya</taxon>
        <taxon>Ascomycota</taxon>
        <taxon>Pezizomycotina</taxon>
        <taxon>Dothideomycetes</taxon>
        <taxon>Dothideomycetidae</taxon>
        <taxon>Capnodiales</taxon>
        <taxon>Piedraiaceae</taxon>
        <taxon>Piedraia</taxon>
    </lineage>
</organism>
<accession>A0A6A7C0C7</accession>
<name>A0A6A7C0C7_9PEZI</name>
<feature type="compositionally biased region" description="Low complexity" evidence="1">
    <location>
        <begin position="163"/>
        <end position="176"/>
    </location>
</feature>
<dbReference type="AlphaFoldDB" id="A0A6A7C0C7"/>
<keyword evidence="3" id="KW-1185">Reference proteome</keyword>
<protein>
    <submittedName>
        <fullName evidence="2">Uncharacterized protein</fullName>
    </submittedName>
</protein>
<feature type="compositionally biased region" description="Polar residues" evidence="1">
    <location>
        <begin position="134"/>
        <end position="146"/>
    </location>
</feature>
<dbReference type="Proteomes" id="UP000799421">
    <property type="component" value="Unassembled WGS sequence"/>
</dbReference>
<proteinExistence type="predicted"/>
<sequence>MAYSNGTQHIFNFFNHAAGSHQSFFMSDKEVYIQHCLQNLRGWDRIVQRIKASMRTILDHPGKIYDNLQRLLCELEHAEFMLARAECRFRDVRPFGMDHHRQSYGWNLAGWCDPPSGMQAFYAQRQGYARGHNSDTTSANDPSANLFNGGKKRKRDYGDDEQANAGAGKKAKQSANTNDGSSCKNSYRTPDPVGGQGSHNTPPVNHAHRGQKPPGDDEHKNTGPSWKRTCRLSPKTHHNHTTEHPSGNARSSNPHTHRTPPPAFNPDDNDNHSPPPRQRVPKLHTRDTFTTPPRPNKPTRNFDNPSFKKDKNHPISPDTLFKAYEAAWSNLPPNSSVIPYPTYNLHASPLREASYLNPTWSTETVIKANTQAFFLRAVGLRPRYRDLGRGRVELGFYHGDGDAMGKLGKLLKKEVLRWHSDRLGRREGGENLVKDEIARAVFHAVVELKESLEKRKG</sequence>
<reference evidence="2" key="1">
    <citation type="journal article" date="2020" name="Stud. Mycol.">
        <title>101 Dothideomycetes genomes: a test case for predicting lifestyles and emergence of pathogens.</title>
        <authorList>
            <person name="Haridas S."/>
            <person name="Albert R."/>
            <person name="Binder M."/>
            <person name="Bloem J."/>
            <person name="Labutti K."/>
            <person name="Salamov A."/>
            <person name="Andreopoulos B."/>
            <person name="Baker S."/>
            <person name="Barry K."/>
            <person name="Bills G."/>
            <person name="Bluhm B."/>
            <person name="Cannon C."/>
            <person name="Castanera R."/>
            <person name="Culley D."/>
            <person name="Daum C."/>
            <person name="Ezra D."/>
            <person name="Gonzalez J."/>
            <person name="Henrissat B."/>
            <person name="Kuo A."/>
            <person name="Liang C."/>
            <person name="Lipzen A."/>
            <person name="Lutzoni F."/>
            <person name="Magnuson J."/>
            <person name="Mondo S."/>
            <person name="Nolan M."/>
            <person name="Ohm R."/>
            <person name="Pangilinan J."/>
            <person name="Park H.-J."/>
            <person name="Ramirez L."/>
            <person name="Alfaro M."/>
            <person name="Sun H."/>
            <person name="Tritt A."/>
            <person name="Yoshinaga Y."/>
            <person name="Zwiers L.-H."/>
            <person name="Turgeon B."/>
            <person name="Goodwin S."/>
            <person name="Spatafora J."/>
            <person name="Crous P."/>
            <person name="Grigoriev I."/>
        </authorList>
    </citation>
    <scope>NUCLEOTIDE SEQUENCE</scope>
    <source>
        <strain evidence="2">CBS 480.64</strain>
    </source>
</reference>
<feature type="compositionally biased region" description="Basic residues" evidence="1">
    <location>
        <begin position="228"/>
        <end position="239"/>
    </location>
</feature>
<gene>
    <name evidence="2" type="ORF">K470DRAFT_264449</name>
</gene>
<feature type="region of interest" description="Disordered" evidence="1">
    <location>
        <begin position="129"/>
        <end position="314"/>
    </location>
</feature>
<dbReference type="EMBL" id="MU005981">
    <property type="protein sequence ID" value="KAF2860449.1"/>
    <property type="molecule type" value="Genomic_DNA"/>
</dbReference>
<evidence type="ECO:0000313" key="3">
    <source>
        <dbReference type="Proteomes" id="UP000799421"/>
    </source>
</evidence>